<dbReference type="SUPFAM" id="SSF50729">
    <property type="entry name" value="PH domain-like"/>
    <property type="match status" value="1"/>
</dbReference>
<gene>
    <name evidence="4" type="ORF">WMY93_010913</name>
</gene>
<feature type="compositionally biased region" description="Basic residues" evidence="2">
    <location>
        <begin position="370"/>
        <end position="381"/>
    </location>
</feature>
<sequence>MPKIHPETKALIIKRLKTRSTAEVADTFNVSQRQVQRIRKRSEKTEDVSDKPRSGRPRKTTAREDRLLIRKSKASHFSTAAELHHAWSPQVPVSTRTVCRILSRNGLQKAMLNVRCFGLSLQSWLRRLRCLNKQTRKCMTDTVAQPSHDNKNLHFAKVRCAAVDVEMKIDEKVMCYFESSNTPVDKEGYLYKKGEIKTSYQKRWFVLKGNLLFYKEKPGDRDLIGVIVLEGCTVQLCESDEQFAFSLVWSEPGLRTYKFAAEDQESLEDWIKTLLSANHQFLALLLGDMERAYREALGESSSEPAKPKPFVMPYFPVTEAGLASTSFILHTSSSQPIFTPSSTEAGPALGSGLSSGLMPQPSAAISTKPTPRKSPRIKPKKATNALNTQPSAMFFDFSGMTLDSQDEFIKLHEEFGKEVKKLISQWAKRRPDGQEDLIDFG</sequence>
<keyword evidence="5" id="KW-1185">Reference proteome</keyword>
<proteinExistence type="inferred from homology"/>
<dbReference type="PROSITE" id="PS50003">
    <property type="entry name" value="PH_DOMAIN"/>
    <property type="match status" value="1"/>
</dbReference>
<feature type="region of interest" description="Disordered" evidence="2">
    <location>
        <begin position="35"/>
        <end position="65"/>
    </location>
</feature>
<dbReference type="InterPro" id="IPR011993">
    <property type="entry name" value="PH-like_dom_sf"/>
</dbReference>
<keyword evidence="1" id="KW-0967">Endosome</keyword>
<protein>
    <recommendedName>
        <fullName evidence="1">Sesquipedalian</fullName>
        <shortName evidence="1">Ses</shortName>
    </recommendedName>
    <alternativeName>
        <fullName evidence="1">PH domain-containing endocytic trafficking adaptor</fullName>
    </alternativeName>
</protein>
<dbReference type="EMBL" id="JBBPFD010000007">
    <property type="protein sequence ID" value="KAK7919629.1"/>
    <property type="molecule type" value="Genomic_DNA"/>
</dbReference>
<dbReference type="GO" id="GO:0030136">
    <property type="term" value="C:clathrin-coated vesicle"/>
    <property type="evidence" value="ECO:0007669"/>
    <property type="project" value="UniProtKB-SubCell"/>
</dbReference>
<comment type="caution">
    <text evidence="4">The sequence shown here is derived from an EMBL/GenBank/DDBJ whole genome shotgun (WGS) entry which is preliminary data.</text>
</comment>
<dbReference type="GO" id="GO:0005829">
    <property type="term" value="C:cytosol"/>
    <property type="evidence" value="ECO:0007669"/>
    <property type="project" value="GOC"/>
</dbReference>
<dbReference type="PANTHER" id="PTHR22902">
    <property type="entry name" value="SESQUIPEDALIAN"/>
    <property type="match status" value="1"/>
</dbReference>
<dbReference type="GO" id="GO:0005802">
    <property type="term" value="C:trans-Golgi network"/>
    <property type="evidence" value="ECO:0007669"/>
    <property type="project" value="UniProtKB-UniRule"/>
</dbReference>
<comment type="function">
    <text evidence="1">Plays a role in endocytic trafficking. Required for receptor recycling from endosomes, both to the trans-Golgi network and the plasma membrane.</text>
</comment>
<dbReference type="Proteomes" id="UP001460270">
    <property type="component" value="Unassembled WGS sequence"/>
</dbReference>
<organism evidence="4 5">
    <name type="scientific">Mugilogobius chulae</name>
    <name type="common">yellowstripe goby</name>
    <dbReference type="NCBI Taxonomy" id="88201"/>
    <lineage>
        <taxon>Eukaryota</taxon>
        <taxon>Metazoa</taxon>
        <taxon>Chordata</taxon>
        <taxon>Craniata</taxon>
        <taxon>Vertebrata</taxon>
        <taxon>Euteleostomi</taxon>
        <taxon>Actinopterygii</taxon>
        <taxon>Neopterygii</taxon>
        <taxon>Teleostei</taxon>
        <taxon>Neoteleostei</taxon>
        <taxon>Acanthomorphata</taxon>
        <taxon>Gobiaria</taxon>
        <taxon>Gobiiformes</taxon>
        <taxon>Gobioidei</taxon>
        <taxon>Gobiidae</taxon>
        <taxon>Gobionellinae</taxon>
        <taxon>Mugilogobius</taxon>
    </lineage>
</organism>
<comment type="similarity">
    <text evidence="1">Belongs to the sesquipedalian family.</text>
</comment>
<dbReference type="InterPro" id="IPR001849">
    <property type="entry name" value="PH_domain"/>
</dbReference>
<name>A0AAW0PJ30_9GOBI</name>
<dbReference type="GO" id="GO:0001881">
    <property type="term" value="P:receptor recycling"/>
    <property type="evidence" value="ECO:0007669"/>
    <property type="project" value="UniProtKB-UniRule"/>
</dbReference>
<dbReference type="Gene3D" id="2.30.29.30">
    <property type="entry name" value="Pleckstrin-homology domain (PH domain)/Phosphotyrosine-binding domain (PTB)"/>
    <property type="match status" value="1"/>
</dbReference>
<dbReference type="GO" id="GO:0042147">
    <property type="term" value="P:retrograde transport, endosome to Golgi"/>
    <property type="evidence" value="ECO:0007669"/>
    <property type="project" value="UniProtKB-UniRule"/>
</dbReference>
<dbReference type="SUPFAM" id="SSF46689">
    <property type="entry name" value="Homeodomain-like"/>
    <property type="match status" value="1"/>
</dbReference>
<keyword evidence="1" id="KW-0333">Golgi apparatus</keyword>
<dbReference type="Pfam" id="PF00169">
    <property type="entry name" value="PH"/>
    <property type="match status" value="1"/>
</dbReference>
<dbReference type="GO" id="GO:0055037">
    <property type="term" value="C:recycling endosome"/>
    <property type="evidence" value="ECO:0007669"/>
    <property type="project" value="UniProtKB-SubCell"/>
</dbReference>
<feature type="domain" description="PH" evidence="3">
    <location>
        <begin position="183"/>
        <end position="279"/>
    </location>
</feature>
<dbReference type="GO" id="GO:0005769">
    <property type="term" value="C:early endosome"/>
    <property type="evidence" value="ECO:0007669"/>
    <property type="project" value="UniProtKB-SubCell"/>
</dbReference>
<dbReference type="InterPro" id="IPR045188">
    <property type="entry name" value="Boi1/Boi2-like"/>
</dbReference>
<evidence type="ECO:0000256" key="2">
    <source>
        <dbReference type="SAM" id="MobiDB-lite"/>
    </source>
</evidence>
<dbReference type="CDD" id="cd13288">
    <property type="entry name" value="PH_Ses"/>
    <property type="match status" value="1"/>
</dbReference>
<dbReference type="InterPro" id="IPR009057">
    <property type="entry name" value="Homeodomain-like_sf"/>
</dbReference>
<dbReference type="SMART" id="SM00233">
    <property type="entry name" value="PH"/>
    <property type="match status" value="1"/>
</dbReference>
<keyword evidence="1" id="KW-0968">Cytoplasmic vesicle</keyword>
<evidence type="ECO:0000259" key="3">
    <source>
        <dbReference type="PROSITE" id="PS50003"/>
    </source>
</evidence>
<evidence type="ECO:0000313" key="5">
    <source>
        <dbReference type="Proteomes" id="UP001460270"/>
    </source>
</evidence>
<feature type="region of interest" description="Disordered" evidence="2">
    <location>
        <begin position="339"/>
        <end position="383"/>
    </location>
</feature>
<evidence type="ECO:0000256" key="1">
    <source>
        <dbReference type="RuleBase" id="RU369082"/>
    </source>
</evidence>
<keyword evidence="1" id="KW-0597">Phosphoprotein</keyword>
<reference evidence="5" key="1">
    <citation type="submission" date="2024-04" db="EMBL/GenBank/DDBJ databases">
        <title>Salinicola lusitanus LLJ914,a marine bacterium isolated from the Okinawa Trough.</title>
        <authorList>
            <person name="Li J."/>
        </authorList>
    </citation>
    <scope>NUCLEOTIDE SEQUENCE [LARGE SCALE GENOMIC DNA]</scope>
</reference>
<evidence type="ECO:0000313" key="4">
    <source>
        <dbReference type="EMBL" id="KAK7919629.1"/>
    </source>
</evidence>
<comment type="subcellular location">
    <subcellularLocation>
        <location evidence="1">Early endosome</location>
    </subcellularLocation>
    <subcellularLocation>
        <location evidence="1">Recycling endosome</location>
    </subcellularLocation>
    <subcellularLocation>
        <location evidence="1">Golgi apparatus</location>
        <location evidence="1">trans-Golgi network</location>
    </subcellularLocation>
    <subcellularLocation>
        <location evidence="1">Cytoplasmic vesicle</location>
        <location evidence="1">Clathrin-coated vesicle</location>
    </subcellularLocation>
</comment>
<dbReference type="GO" id="GO:0007032">
    <property type="term" value="P:endosome organization"/>
    <property type="evidence" value="ECO:0007669"/>
    <property type="project" value="UniProtKB-UniRule"/>
</dbReference>
<dbReference type="PANTHER" id="PTHR22902:SF17">
    <property type="entry name" value="SESQUIPEDALIAN-1"/>
    <property type="match status" value="1"/>
</dbReference>
<dbReference type="AlphaFoldDB" id="A0AAW0PJ30"/>
<accession>A0AAW0PJ30</accession>
<feature type="compositionally biased region" description="Basic and acidic residues" evidence="2">
    <location>
        <begin position="43"/>
        <end position="53"/>
    </location>
</feature>